<reference evidence="2 3" key="1">
    <citation type="journal article" date="2024" name="BMC Genomics">
        <title>De novo assembly and annotation of Popillia japonica's genome with initial clues to its potential as an invasive pest.</title>
        <authorList>
            <person name="Cucini C."/>
            <person name="Boschi S."/>
            <person name="Funari R."/>
            <person name="Cardaioli E."/>
            <person name="Iannotti N."/>
            <person name="Marturano G."/>
            <person name="Paoli F."/>
            <person name="Bruttini M."/>
            <person name="Carapelli A."/>
            <person name="Frati F."/>
            <person name="Nardi F."/>
        </authorList>
    </citation>
    <scope>NUCLEOTIDE SEQUENCE [LARGE SCALE GENOMIC DNA]</scope>
    <source>
        <strain evidence="2">DMR45628</strain>
    </source>
</reference>
<evidence type="ECO:0000313" key="2">
    <source>
        <dbReference type="EMBL" id="KAK9685955.1"/>
    </source>
</evidence>
<dbReference type="AlphaFoldDB" id="A0AAW1IA37"/>
<proteinExistence type="predicted"/>
<evidence type="ECO:0000313" key="3">
    <source>
        <dbReference type="Proteomes" id="UP001458880"/>
    </source>
</evidence>
<keyword evidence="1" id="KW-0812">Transmembrane</keyword>
<organism evidence="2 3">
    <name type="scientific">Popillia japonica</name>
    <name type="common">Japanese beetle</name>
    <dbReference type="NCBI Taxonomy" id="7064"/>
    <lineage>
        <taxon>Eukaryota</taxon>
        <taxon>Metazoa</taxon>
        <taxon>Ecdysozoa</taxon>
        <taxon>Arthropoda</taxon>
        <taxon>Hexapoda</taxon>
        <taxon>Insecta</taxon>
        <taxon>Pterygota</taxon>
        <taxon>Neoptera</taxon>
        <taxon>Endopterygota</taxon>
        <taxon>Coleoptera</taxon>
        <taxon>Polyphaga</taxon>
        <taxon>Scarabaeiformia</taxon>
        <taxon>Scarabaeidae</taxon>
        <taxon>Rutelinae</taxon>
        <taxon>Popillia</taxon>
    </lineage>
</organism>
<comment type="caution">
    <text evidence="2">The sequence shown here is derived from an EMBL/GenBank/DDBJ whole genome shotgun (WGS) entry which is preliminary data.</text>
</comment>
<name>A0AAW1IA37_POPJA</name>
<sequence>MEIKNWKLKIGLAVVIGGAIIVLVVLLVTLVFNRCNKPAALPTSFEVFNDFEGTTTVRWSGVTISSCDDSYLLHYTIDEGRVNEIPTTSLTYNITNSPLCSEIYFQLWTVSESGKLSDEYLEQDYTVTSPSAYMTQVALTRTHAGLIGSWRQSEMYELCEVSYKVHYTTEFGHFYYSTIEETHTVPEEIFCFDVRMEVATIIGSAETSYSYPAFGYAKDIEVNIEISPENNDVLIATWNHTKEELCAQILNGSYIGQTKITDITQYPDPDLIGLVEFVNFTQQYDMLIISWQEVPQPVPGCVVTYEIHFASEVANVTQYSIEPIHEIFRMYFCFYLEIEVRPVANVTQYSIEPIHEIFRMYFCFYLEIEVRPVTHSIMGESTRTTYRYDIDPVMNLEITSSSGVNTVTATWRTDLWQMSCDIDYVVTYEHGTIQDSRITKENRATFNKSFCGNTTITVKIVYDDFESEETSEIYTAGSPPALEPPENVKIALTETGAVISWDISEYVSLCSNLYGVHVVNEDLVIESRCQGSNSCEISLSDFCPYIDVTIRPVYAWGEIFQQRYYCNDII</sequence>
<dbReference type="EMBL" id="JASPKY010000736">
    <property type="protein sequence ID" value="KAK9685955.1"/>
    <property type="molecule type" value="Genomic_DNA"/>
</dbReference>
<evidence type="ECO:0008006" key="4">
    <source>
        <dbReference type="Google" id="ProtNLM"/>
    </source>
</evidence>
<protein>
    <recommendedName>
        <fullName evidence="4">Fibronectin type-III domain-containing protein</fullName>
    </recommendedName>
</protein>
<keyword evidence="3" id="KW-1185">Reference proteome</keyword>
<dbReference type="Proteomes" id="UP001458880">
    <property type="component" value="Unassembled WGS sequence"/>
</dbReference>
<keyword evidence="1" id="KW-0472">Membrane</keyword>
<accession>A0AAW1IA37</accession>
<feature type="transmembrane region" description="Helical" evidence="1">
    <location>
        <begin position="12"/>
        <end position="32"/>
    </location>
</feature>
<keyword evidence="1" id="KW-1133">Transmembrane helix</keyword>
<evidence type="ECO:0000256" key="1">
    <source>
        <dbReference type="SAM" id="Phobius"/>
    </source>
</evidence>
<gene>
    <name evidence="2" type="ORF">QE152_g37553</name>
</gene>